<dbReference type="Proteomes" id="UP001187192">
    <property type="component" value="Unassembled WGS sequence"/>
</dbReference>
<name>A0AA88DHH8_FICCA</name>
<protein>
    <submittedName>
        <fullName evidence="1">Uncharacterized protein</fullName>
    </submittedName>
</protein>
<comment type="caution">
    <text evidence="1">The sequence shown here is derived from an EMBL/GenBank/DDBJ whole genome shotgun (WGS) entry which is preliminary data.</text>
</comment>
<organism evidence="1 2">
    <name type="scientific">Ficus carica</name>
    <name type="common">Common fig</name>
    <dbReference type="NCBI Taxonomy" id="3494"/>
    <lineage>
        <taxon>Eukaryota</taxon>
        <taxon>Viridiplantae</taxon>
        <taxon>Streptophyta</taxon>
        <taxon>Embryophyta</taxon>
        <taxon>Tracheophyta</taxon>
        <taxon>Spermatophyta</taxon>
        <taxon>Magnoliopsida</taxon>
        <taxon>eudicotyledons</taxon>
        <taxon>Gunneridae</taxon>
        <taxon>Pentapetalae</taxon>
        <taxon>rosids</taxon>
        <taxon>fabids</taxon>
        <taxon>Rosales</taxon>
        <taxon>Moraceae</taxon>
        <taxon>Ficeae</taxon>
        <taxon>Ficus</taxon>
    </lineage>
</organism>
<evidence type="ECO:0000313" key="1">
    <source>
        <dbReference type="EMBL" id="GMN57012.1"/>
    </source>
</evidence>
<dbReference type="AlphaFoldDB" id="A0AA88DHH8"/>
<accession>A0AA88DHH8</accession>
<gene>
    <name evidence="1" type="ORF">TIFTF001_026128</name>
</gene>
<keyword evidence="2" id="KW-1185">Reference proteome</keyword>
<dbReference type="EMBL" id="BTGU01000067">
    <property type="protein sequence ID" value="GMN57012.1"/>
    <property type="molecule type" value="Genomic_DNA"/>
</dbReference>
<proteinExistence type="predicted"/>
<reference evidence="1" key="1">
    <citation type="submission" date="2023-07" db="EMBL/GenBank/DDBJ databases">
        <title>draft genome sequence of fig (Ficus carica).</title>
        <authorList>
            <person name="Takahashi T."/>
            <person name="Nishimura K."/>
        </authorList>
    </citation>
    <scope>NUCLEOTIDE SEQUENCE</scope>
</reference>
<sequence>MSFTCGPPKKRPPEVVEQPPNYLLNGWWFAGPKKAREEVVRLVHDGETGGDEVVTGDGDPTTRCCGCRRARDGSRRRLPPSSLLRTLIPPLDIVGPDGCRKLRETIAGNSVSVVALALLQAQSSARSKSLQHHQPTGAEFWNTGI</sequence>
<evidence type="ECO:0000313" key="2">
    <source>
        <dbReference type="Proteomes" id="UP001187192"/>
    </source>
</evidence>